<dbReference type="SUPFAM" id="SSF46548">
    <property type="entry name" value="alpha-helical ferredoxin"/>
    <property type="match status" value="1"/>
</dbReference>
<evidence type="ECO:0000256" key="1">
    <source>
        <dbReference type="ARBA" id="ARBA00022723"/>
    </source>
</evidence>
<name>F2NS16_TRES6</name>
<dbReference type="InterPro" id="IPR026902">
    <property type="entry name" value="RnfC_N"/>
</dbReference>
<dbReference type="OrthoDB" id="358646at2"/>
<protein>
    <submittedName>
        <fullName evidence="5">Soluble ligand binding domain protein</fullName>
    </submittedName>
</protein>
<dbReference type="PANTHER" id="PTHR43034">
    <property type="entry name" value="ION-TRANSLOCATING OXIDOREDUCTASE COMPLEX SUBUNIT C"/>
    <property type="match status" value="1"/>
</dbReference>
<keyword evidence="3" id="KW-0411">Iron-sulfur</keyword>
<dbReference type="PANTHER" id="PTHR43034:SF2">
    <property type="entry name" value="ION-TRANSLOCATING OXIDOREDUCTASE COMPLEX SUBUNIT C"/>
    <property type="match status" value="1"/>
</dbReference>
<dbReference type="GO" id="GO:0051539">
    <property type="term" value="F:4 iron, 4 sulfur cluster binding"/>
    <property type="evidence" value="ECO:0007669"/>
    <property type="project" value="InterPro"/>
</dbReference>
<accession>F2NS16</accession>
<evidence type="ECO:0000256" key="3">
    <source>
        <dbReference type="ARBA" id="ARBA00023014"/>
    </source>
</evidence>
<evidence type="ECO:0000313" key="6">
    <source>
        <dbReference type="Proteomes" id="UP000006852"/>
    </source>
</evidence>
<dbReference type="PROSITE" id="PS00198">
    <property type="entry name" value="4FE4S_FER_1"/>
    <property type="match status" value="1"/>
</dbReference>
<reference evidence="5 6" key="1">
    <citation type="journal article" date="2011" name="Stand. Genomic Sci.">
        <title>Complete genome sequence of Treponema succinifaciens type strain (6091).</title>
        <authorList>
            <person name="Han C."/>
            <person name="Gronow S."/>
            <person name="Teshima H."/>
            <person name="Lapidus A."/>
            <person name="Nolan M."/>
            <person name="Lucas S."/>
            <person name="Hammon N."/>
            <person name="Deshpande S."/>
            <person name="Cheng J.F."/>
            <person name="Zeytun A."/>
            <person name="Tapia R."/>
            <person name="Goodwin L."/>
            <person name="Pitluck S."/>
            <person name="Liolios K."/>
            <person name="Pagani I."/>
            <person name="Ivanova N."/>
            <person name="Mavromatis K."/>
            <person name="Mikhailova N."/>
            <person name="Huntemann M."/>
            <person name="Pati A."/>
            <person name="Chen A."/>
            <person name="Palaniappan K."/>
            <person name="Land M."/>
            <person name="Hauser L."/>
            <person name="Brambilla E.M."/>
            <person name="Rohde M."/>
            <person name="Goker M."/>
            <person name="Woyke T."/>
            <person name="Bristow J."/>
            <person name="Eisen J.A."/>
            <person name="Markowitz V."/>
            <person name="Hugenholtz P."/>
            <person name="Kyrpides N.C."/>
            <person name="Klenk H.P."/>
            <person name="Detter J.C."/>
        </authorList>
    </citation>
    <scope>NUCLEOTIDE SEQUENCE [LARGE SCALE GENOMIC DNA]</scope>
    <source>
        <strain evidence="6">ATCC 33096 / DSM 2489 / 6091</strain>
    </source>
</reference>
<keyword evidence="2" id="KW-0408">Iron</keyword>
<evidence type="ECO:0000256" key="2">
    <source>
        <dbReference type="ARBA" id="ARBA00023004"/>
    </source>
</evidence>
<keyword evidence="6" id="KW-1185">Reference proteome</keyword>
<dbReference type="InterPro" id="IPR010208">
    <property type="entry name" value="Ion_transpt_RnfC/RsxC"/>
</dbReference>
<dbReference type="InterPro" id="IPR017900">
    <property type="entry name" value="4Fe4S_Fe_S_CS"/>
</dbReference>
<dbReference type="eggNOG" id="COG4656">
    <property type="taxonomic scope" value="Bacteria"/>
</dbReference>
<dbReference type="GO" id="GO:0046872">
    <property type="term" value="F:metal ion binding"/>
    <property type="evidence" value="ECO:0007669"/>
    <property type="project" value="UniProtKB-KW"/>
</dbReference>
<dbReference type="HOGENOM" id="CLU_010808_6_0_12"/>
<dbReference type="SUPFAM" id="SSF142019">
    <property type="entry name" value="Nqo1 FMN-binding domain-like"/>
    <property type="match status" value="1"/>
</dbReference>
<reference evidence="6" key="2">
    <citation type="submission" date="2011-04" db="EMBL/GenBank/DDBJ databases">
        <title>The complete genome of chromosome of Treponema succinifaciens DSM 2489.</title>
        <authorList>
            <person name="Lucas S."/>
            <person name="Copeland A."/>
            <person name="Lapidus A."/>
            <person name="Bruce D."/>
            <person name="Goodwin L."/>
            <person name="Pitluck S."/>
            <person name="Peters L."/>
            <person name="Kyrpides N."/>
            <person name="Mavromatis K."/>
            <person name="Ivanova N."/>
            <person name="Ovchinnikova G."/>
            <person name="Teshima H."/>
            <person name="Detter J.C."/>
            <person name="Tapia R."/>
            <person name="Han C."/>
            <person name="Land M."/>
            <person name="Hauser L."/>
            <person name="Markowitz V."/>
            <person name="Cheng J.-F."/>
            <person name="Hugenholtz P."/>
            <person name="Woyke T."/>
            <person name="Wu D."/>
            <person name="Gronow S."/>
            <person name="Wellnitz S."/>
            <person name="Brambilla E."/>
            <person name="Klenk H.-P."/>
            <person name="Eisen J.A."/>
        </authorList>
    </citation>
    <scope>NUCLEOTIDE SEQUENCE [LARGE SCALE GENOMIC DNA]</scope>
    <source>
        <strain evidence="6">ATCC 33096 / DSM 2489 / 6091</strain>
    </source>
</reference>
<feature type="domain" description="4Fe-4S ferredoxin-type" evidence="4">
    <location>
        <begin position="351"/>
        <end position="382"/>
    </location>
</feature>
<sequence>MKTVNNFVLPGHPMFQDSVRAFLPRKVVIPFRQSCEAEYSCGFQPGDIVREGQIIASPKNFADGANIHSSVPGKILSIFKCTLPNGTLGNAAEISTDGAFSYLGKKLPSVDWNFLNTETLLEEFKVKGIVNTFRKKTESLCAQITRGNLVKERFVIVRMFDEDPSRFTDSFIAKKFTSEVVQGALICCKAFSAKGIVFALPKKSDIEISTEFFGNVPFLFVNADTEKYPCGFMQNLLRTIRNASKNSEFSKVNSKCLFLDPETALSVFEAVVKGIPVIERYVHVHGSCLKSVGMFKARIGASIKSLVEQCGGFKISPSKIVVNGMITGMVASTLDIPITKSIKSLEFVPATELCVQDEKNCIRCGKCRNVCPEGLSPDLLYKHLVENYHLPKELCATSLLCSHCSVCNSVCPSRLPLSQTIALL</sequence>
<dbReference type="InterPro" id="IPR037225">
    <property type="entry name" value="Nuo51_FMN-bd_sf"/>
</dbReference>
<dbReference type="RefSeq" id="WP_013701537.1">
    <property type="nucleotide sequence ID" value="NC_015385.1"/>
</dbReference>
<organism evidence="5 6">
    <name type="scientific">Treponema succinifaciens (strain ATCC 33096 / DSM 2489 / 6091)</name>
    <dbReference type="NCBI Taxonomy" id="869209"/>
    <lineage>
        <taxon>Bacteria</taxon>
        <taxon>Pseudomonadati</taxon>
        <taxon>Spirochaetota</taxon>
        <taxon>Spirochaetia</taxon>
        <taxon>Spirochaetales</taxon>
        <taxon>Treponemataceae</taxon>
        <taxon>Treponema</taxon>
    </lineage>
</organism>
<dbReference type="Gene3D" id="3.30.70.20">
    <property type="match status" value="1"/>
</dbReference>
<dbReference type="STRING" id="869209.Tresu_1345"/>
<proteinExistence type="predicted"/>
<dbReference type="KEGG" id="tsu:Tresu_1345"/>
<dbReference type="Proteomes" id="UP000006852">
    <property type="component" value="Chromosome"/>
</dbReference>
<dbReference type="GO" id="GO:0016020">
    <property type="term" value="C:membrane"/>
    <property type="evidence" value="ECO:0007669"/>
    <property type="project" value="InterPro"/>
</dbReference>
<dbReference type="InterPro" id="IPR017896">
    <property type="entry name" value="4Fe4S_Fe-S-bd"/>
</dbReference>
<dbReference type="Pfam" id="PF13375">
    <property type="entry name" value="RnfC_N"/>
    <property type="match status" value="1"/>
</dbReference>
<evidence type="ECO:0000313" key="5">
    <source>
        <dbReference type="EMBL" id="AEB14252.1"/>
    </source>
</evidence>
<dbReference type="GeneID" id="302998505"/>
<dbReference type="EMBL" id="CP002631">
    <property type="protein sequence ID" value="AEB14252.1"/>
    <property type="molecule type" value="Genomic_DNA"/>
</dbReference>
<keyword evidence="1" id="KW-0479">Metal-binding</keyword>
<gene>
    <name evidence="5" type="ordered locus">Tresu_1345</name>
</gene>
<dbReference type="PROSITE" id="PS51379">
    <property type="entry name" value="4FE4S_FER_2"/>
    <property type="match status" value="1"/>
</dbReference>
<dbReference type="GO" id="GO:0009055">
    <property type="term" value="F:electron transfer activity"/>
    <property type="evidence" value="ECO:0007669"/>
    <property type="project" value="InterPro"/>
</dbReference>
<dbReference type="AlphaFoldDB" id="F2NS16"/>
<evidence type="ECO:0000259" key="4">
    <source>
        <dbReference type="PROSITE" id="PS51379"/>
    </source>
</evidence>